<evidence type="ECO:0000313" key="2">
    <source>
        <dbReference type="EMBL" id="PPQ87637.1"/>
    </source>
</evidence>
<feature type="transmembrane region" description="Helical" evidence="1">
    <location>
        <begin position="70"/>
        <end position="91"/>
    </location>
</feature>
<gene>
    <name evidence="2" type="ORF">CVT25_011477</name>
</gene>
<keyword evidence="1" id="KW-0472">Membrane</keyword>
<dbReference type="InParanoid" id="A0A409XAC9"/>
<dbReference type="EMBL" id="NHYD01002236">
    <property type="protein sequence ID" value="PPQ87637.1"/>
    <property type="molecule type" value="Genomic_DNA"/>
</dbReference>
<keyword evidence="1" id="KW-0812">Transmembrane</keyword>
<organism evidence="2 3">
    <name type="scientific">Psilocybe cyanescens</name>
    <dbReference type="NCBI Taxonomy" id="93625"/>
    <lineage>
        <taxon>Eukaryota</taxon>
        <taxon>Fungi</taxon>
        <taxon>Dikarya</taxon>
        <taxon>Basidiomycota</taxon>
        <taxon>Agaricomycotina</taxon>
        <taxon>Agaricomycetes</taxon>
        <taxon>Agaricomycetidae</taxon>
        <taxon>Agaricales</taxon>
        <taxon>Agaricineae</taxon>
        <taxon>Strophariaceae</taxon>
        <taxon>Psilocybe</taxon>
    </lineage>
</organism>
<keyword evidence="1" id="KW-1133">Transmembrane helix</keyword>
<protein>
    <submittedName>
        <fullName evidence="2">Uncharacterized protein</fullName>
    </submittedName>
</protein>
<sequence length="92" mass="10121">MWVIGAVIAAAGMQVFKHSKRVLGNRLLKPKFLMTSVFSASAVFLPWAAGNSLVFREYILLAANVDPTRWTLRLVAFSSITFSVLLHGTALK</sequence>
<evidence type="ECO:0000313" key="3">
    <source>
        <dbReference type="Proteomes" id="UP000283269"/>
    </source>
</evidence>
<feature type="transmembrane region" description="Helical" evidence="1">
    <location>
        <begin position="32"/>
        <end position="50"/>
    </location>
</feature>
<dbReference type="Proteomes" id="UP000283269">
    <property type="component" value="Unassembled WGS sequence"/>
</dbReference>
<accession>A0A409XAC9</accession>
<dbReference type="AlphaFoldDB" id="A0A409XAC9"/>
<name>A0A409XAC9_PSICY</name>
<comment type="caution">
    <text evidence="2">The sequence shown here is derived from an EMBL/GenBank/DDBJ whole genome shotgun (WGS) entry which is preliminary data.</text>
</comment>
<keyword evidence="3" id="KW-1185">Reference proteome</keyword>
<proteinExistence type="predicted"/>
<dbReference type="STRING" id="93625.A0A409XAC9"/>
<dbReference type="OrthoDB" id="3054336at2759"/>
<evidence type="ECO:0000256" key="1">
    <source>
        <dbReference type="SAM" id="Phobius"/>
    </source>
</evidence>
<reference evidence="2 3" key="1">
    <citation type="journal article" date="2018" name="Evol. Lett.">
        <title>Horizontal gene cluster transfer increased hallucinogenic mushroom diversity.</title>
        <authorList>
            <person name="Reynolds H.T."/>
            <person name="Vijayakumar V."/>
            <person name="Gluck-Thaler E."/>
            <person name="Korotkin H.B."/>
            <person name="Matheny P.B."/>
            <person name="Slot J.C."/>
        </authorList>
    </citation>
    <scope>NUCLEOTIDE SEQUENCE [LARGE SCALE GENOMIC DNA]</scope>
    <source>
        <strain evidence="2 3">2631</strain>
    </source>
</reference>